<accession>A0A1P8WI89</accession>
<evidence type="ECO:0000256" key="1">
    <source>
        <dbReference type="SAM" id="SignalP"/>
    </source>
</evidence>
<feature type="domain" description="3-keto-alpha-glucoside-1,2-lyase/3-keto-2-hydroxy-glucal hydratase" evidence="2">
    <location>
        <begin position="259"/>
        <end position="441"/>
    </location>
</feature>
<dbReference type="RefSeq" id="WP_077025181.1">
    <property type="nucleotide sequence ID" value="NZ_CP017641.1"/>
</dbReference>
<organism evidence="3 4">
    <name type="scientific">Fuerstiella marisgermanici</name>
    <dbReference type="NCBI Taxonomy" id="1891926"/>
    <lineage>
        <taxon>Bacteria</taxon>
        <taxon>Pseudomonadati</taxon>
        <taxon>Planctomycetota</taxon>
        <taxon>Planctomycetia</taxon>
        <taxon>Planctomycetales</taxon>
        <taxon>Planctomycetaceae</taxon>
        <taxon>Fuerstiella</taxon>
    </lineage>
</organism>
<evidence type="ECO:0000259" key="2">
    <source>
        <dbReference type="Pfam" id="PF06439"/>
    </source>
</evidence>
<dbReference type="EMBL" id="CP017641">
    <property type="protein sequence ID" value="APZ93768.1"/>
    <property type="molecule type" value="Genomic_DNA"/>
</dbReference>
<dbReference type="GO" id="GO:0016787">
    <property type="term" value="F:hydrolase activity"/>
    <property type="evidence" value="ECO:0007669"/>
    <property type="project" value="InterPro"/>
</dbReference>
<evidence type="ECO:0000313" key="3">
    <source>
        <dbReference type="EMBL" id="APZ93768.1"/>
    </source>
</evidence>
<dbReference type="AlphaFoldDB" id="A0A1P8WI89"/>
<dbReference type="STRING" id="1891926.Fuma_03386"/>
<keyword evidence="4" id="KW-1185">Reference proteome</keyword>
<proteinExistence type="predicted"/>
<feature type="domain" description="3-keto-alpha-glucoside-1,2-lyase/3-keto-2-hydroxy-glucal hydratase" evidence="2">
    <location>
        <begin position="463"/>
        <end position="694"/>
    </location>
</feature>
<feature type="domain" description="3-keto-alpha-glucoside-1,2-lyase/3-keto-2-hydroxy-glucal hydratase" evidence="2">
    <location>
        <begin position="42"/>
        <end position="240"/>
    </location>
</feature>
<evidence type="ECO:0000313" key="4">
    <source>
        <dbReference type="Proteomes" id="UP000187735"/>
    </source>
</evidence>
<feature type="signal peptide" evidence="1">
    <location>
        <begin position="1"/>
        <end position="35"/>
    </location>
</feature>
<dbReference type="Gene3D" id="2.60.120.560">
    <property type="entry name" value="Exo-inulinase, domain 1"/>
    <property type="match status" value="3"/>
</dbReference>
<sequence precursor="true">MGNLKSVLLSLQRTRVTRFAALLLVAALAAPKLMAQGDVPEGFTPLFNGKDLAGWKGLVGNPKTRAAMSADELAAKQKEADESMNAHWSVQDGVLVFDGEGQSLCTAKNYGDFELFVDWKILEGGDSGIYLRGTPQLQIWDTEFEKYFRHGAENGSGAFWNNKKNPRFPLVKADRPVGEWNSFHVKMVGERATAKLNGKLVTDNVVLENYWDRELPIYPSEQIELQNHGNTLYFRNIYIREIGAEEANEILAKRDADQFKPVFNGKDFSGWTGATENYEVADGAIRCKQGKGGNLLTEKQYDNFIARLEFQVPPGGNNGLVLRYSGEGQPHINGMELQVLDSEHPKYAKLDPRQYHGSVYGLMAAHRGYLRPAGEWNFQQVTLNGSNIKVELNGFTILEGDLSTITESKDGEVPPGPKRKGGFFGFAGHNDPVAFRNIEIRELPGEPATPPSRKTAISPTDGPIKLFNGKNLEGFYTWIRDQQYADPNKVFTVKDGMIHVSGNGYGGLITNDSYRDYHMIIEFKWGEKTWGNREDRTRDSGILLHCWGPDGGYGKTWMASIEAQIIEGGVGDILVLSGVDPETTQAYPVSLTAEIGKDRDGEKVWKKGGEKMTLSRGRINWFGRDEDWADTIGFRGKNDVESPLGQWTRMEVIADGGHLVYKVNGVVVNEAFEAKPDFGKLLLQTEQAEMYVRRYELWPIGKAPDDELKQD</sequence>
<keyword evidence="1" id="KW-0732">Signal</keyword>
<gene>
    <name evidence="3" type="ORF">Fuma_03386</name>
</gene>
<name>A0A1P8WI89_9PLAN</name>
<dbReference type="Pfam" id="PF06439">
    <property type="entry name" value="3keto-disac_hyd"/>
    <property type="match status" value="3"/>
</dbReference>
<protein>
    <recommendedName>
        <fullName evidence="2">3-keto-alpha-glucoside-1,2-lyase/3-keto-2-hydroxy-glucal hydratase domain-containing protein</fullName>
    </recommendedName>
</protein>
<dbReference type="InterPro" id="IPR010496">
    <property type="entry name" value="AL/BT2_dom"/>
</dbReference>
<feature type="chain" id="PRO_5012275530" description="3-keto-alpha-glucoside-1,2-lyase/3-keto-2-hydroxy-glucal hydratase domain-containing protein" evidence="1">
    <location>
        <begin position="36"/>
        <end position="711"/>
    </location>
</feature>
<reference evidence="3 4" key="1">
    <citation type="journal article" date="2016" name="Front. Microbiol.">
        <title>Fuerstia marisgermanicae gen. nov., sp. nov., an Unusual Member of the Phylum Planctomycetes from the German Wadden Sea.</title>
        <authorList>
            <person name="Kohn T."/>
            <person name="Heuer A."/>
            <person name="Jogler M."/>
            <person name="Vollmers J."/>
            <person name="Boedeker C."/>
            <person name="Bunk B."/>
            <person name="Rast P."/>
            <person name="Borchert D."/>
            <person name="Glockner I."/>
            <person name="Freese H.M."/>
            <person name="Klenk H.P."/>
            <person name="Overmann J."/>
            <person name="Kaster A.K."/>
            <person name="Rohde M."/>
            <person name="Wiegand S."/>
            <person name="Jogler C."/>
        </authorList>
    </citation>
    <scope>NUCLEOTIDE SEQUENCE [LARGE SCALE GENOMIC DNA]</scope>
    <source>
        <strain evidence="3 4">NH11</strain>
    </source>
</reference>
<dbReference type="Proteomes" id="UP000187735">
    <property type="component" value="Chromosome"/>
</dbReference>
<dbReference type="KEGG" id="fmr:Fuma_03386"/>